<dbReference type="GO" id="GO:0016787">
    <property type="term" value="F:hydrolase activity"/>
    <property type="evidence" value="ECO:0007669"/>
    <property type="project" value="UniProtKB-KW"/>
</dbReference>
<dbReference type="GO" id="GO:0003887">
    <property type="term" value="F:DNA-directed DNA polymerase activity"/>
    <property type="evidence" value="ECO:0007669"/>
    <property type="project" value="UniProtKB-KW"/>
</dbReference>
<organism evidence="11 12">
    <name type="scientific">Lasius niger</name>
    <name type="common">Black garden ant</name>
    <dbReference type="NCBI Taxonomy" id="67767"/>
    <lineage>
        <taxon>Eukaryota</taxon>
        <taxon>Metazoa</taxon>
        <taxon>Ecdysozoa</taxon>
        <taxon>Arthropoda</taxon>
        <taxon>Hexapoda</taxon>
        <taxon>Insecta</taxon>
        <taxon>Pterygota</taxon>
        <taxon>Neoptera</taxon>
        <taxon>Endopterygota</taxon>
        <taxon>Hymenoptera</taxon>
        <taxon>Apocrita</taxon>
        <taxon>Aculeata</taxon>
        <taxon>Formicoidea</taxon>
        <taxon>Formicidae</taxon>
        <taxon>Formicinae</taxon>
        <taxon>Lasius</taxon>
        <taxon>Lasius</taxon>
    </lineage>
</organism>
<evidence type="ECO:0000256" key="5">
    <source>
        <dbReference type="ARBA" id="ARBA00022842"/>
    </source>
</evidence>
<evidence type="ECO:0000313" key="11">
    <source>
        <dbReference type="EMBL" id="KMQ86392.1"/>
    </source>
</evidence>
<dbReference type="GO" id="GO:0003964">
    <property type="term" value="F:RNA-directed DNA polymerase activity"/>
    <property type="evidence" value="ECO:0007669"/>
    <property type="project" value="UniProtKB-KW"/>
</dbReference>
<keyword evidence="7" id="KW-0695">RNA-directed DNA polymerase</keyword>
<reference evidence="11 12" key="1">
    <citation type="submission" date="2015-04" db="EMBL/GenBank/DDBJ databases">
        <title>Lasius niger genome sequencing.</title>
        <authorList>
            <person name="Konorov E.A."/>
            <person name="Nikitin M.A."/>
            <person name="Kirill M.V."/>
            <person name="Chang P."/>
        </authorList>
    </citation>
    <scope>NUCLEOTIDE SEQUENCE [LARGE SCALE GENOMIC DNA]</scope>
    <source>
        <tissue evidence="11">Whole</tissue>
    </source>
</reference>
<dbReference type="Proteomes" id="UP000036403">
    <property type="component" value="Unassembled WGS sequence"/>
</dbReference>
<dbReference type="OrthoDB" id="413361at2759"/>
<dbReference type="InterPro" id="IPR001584">
    <property type="entry name" value="Integrase_cat-core"/>
</dbReference>
<keyword evidence="5" id="KW-0460">Magnesium</keyword>
<keyword evidence="8" id="KW-0808">Transferase</keyword>
<evidence type="ECO:0000256" key="3">
    <source>
        <dbReference type="ARBA" id="ARBA00022759"/>
    </source>
</evidence>
<evidence type="ECO:0000256" key="1">
    <source>
        <dbReference type="ARBA" id="ARBA00022722"/>
    </source>
</evidence>
<dbReference type="PROSITE" id="PS50994">
    <property type="entry name" value="INTEGRASE"/>
    <property type="match status" value="1"/>
</dbReference>
<comment type="caution">
    <text evidence="11">The sequence shown here is derived from an EMBL/GenBank/DDBJ whole genome shotgun (WGS) entry which is preliminary data.</text>
</comment>
<protein>
    <submittedName>
        <fullName evidence="11">Rve-domain-containing</fullName>
    </submittedName>
</protein>
<accession>A0A0J7K7P9</accession>
<dbReference type="InterPro" id="IPR012337">
    <property type="entry name" value="RNaseH-like_sf"/>
</dbReference>
<dbReference type="GO" id="GO:0004519">
    <property type="term" value="F:endonuclease activity"/>
    <property type="evidence" value="ECO:0007669"/>
    <property type="project" value="UniProtKB-KW"/>
</dbReference>
<dbReference type="EMBL" id="LBMM01012129">
    <property type="protein sequence ID" value="KMQ86392.1"/>
    <property type="molecule type" value="Genomic_DNA"/>
</dbReference>
<evidence type="ECO:0000256" key="9">
    <source>
        <dbReference type="ARBA" id="ARBA00023172"/>
    </source>
</evidence>
<keyword evidence="12" id="KW-1185">Reference proteome</keyword>
<evidence type="ECO:0000259" key="10">
    <source>
        <dbReference type="PROSITE" id="PS50994"/>
    </source>
</evidence>
<dbReference type="InterPro" id="IPR039537">
    <property type="entry name" value="Retrotran_Ty1/copia-like"/>
</dbReference>
<dbReference type="STRING" id="67767.A0A0J7K7P9"/>
<dbReference type="GO" id="GO:0006310">
    <property type="term" value="P:DNA recombination"/>
    <property type="evidence" value="ECO:0007669"/>
    <property type="project" value="UniProtKB-KW"/>
</dbReference>
<keyword evidence="4" id="KW-0378">Hydrolase</keyword>
<dbReference type="PANTHER" id="PTHR42648">
    <property type="entry name" value="TRANSPOSASE, PUTATIVE-RELATED"/>
    <property type="match status" value="1"/>
</dbReference>
<evidence type="ECO:0000256" key="6">
    <source>
        <dbReference type="ARBA" id="ARBA00022908"/>
    </source>
</evidence>
<dbReference type="AlphaFoldDB" id="A0A0J7K7P9"/>
<dbReference type="PaxDb" id="67767-A0A0J7K7P9"/>
<evidence type="ECO:0000256" key="2">
    <source>
        <dbReference type="ARBA" id="ARBA00022723"/>
    </source>
</evidence>
<evidence type="ECO:0000313" key="12">
    <source>
        <dbReference type="Proteomes" id="UP000036403"/>
    </source>
</evidence>
<keyword evidence="3" id="KW-0255">Endonuclease</keyword>
<proteinExistence type="predicted"/>
<dbReference type="GO" id="GO:0046872">
    <property type="term" value="F:metal ion binding"/>
    <property type="evidence" value="ECO:0007669"/>
    <property type="project" value="UniProtKB-KW"/>
</dbReference>
<keyword evidence="1" id="KW-0540">Nuclease</keyword>
<evidence type="ECO:0000256" key="4">
    <source>
        <dbReference type="ARBA" id="ARBA00022801"/>
    </source>
</evidence>
<dbReference type="Gene3D" id="3.30.420.10">
    <property type="entry name" value="Ribonuclease H-like superfamily/Ribonuclease H"/>
    <property type="match status" value="1"/>
</dbReference>
<evidence type="ECO:0000256" key="7">
    <source>
        <dbReference type="ARBA" id="ARBA00022918"/>
    </source>
</evidence>
<evidence type="ECO:0000256" key="8">
    <source>
        <dbReference type="ARBA" id="ARBA00022932"/>
    </source>
</evidence>
<keyword evidence="8" id="KW-0548">Nucleotidyltransferase</keyword>
<gene>
    <name evidence="11" type="ORF">RF55_14622</name>
</gene>
<keyword evidence="6" id="KW-0229">DNA integration</keyword>
<dbReference type="GO" id="GO:0015074">
    <property type="term" value="P:DNA integration"/>
    <property type="evidence" value="ECO:0007669"/>
    <property type="project" value="UniProtKB-KW"/>
</dbReference>
<feature type="domain" description="Integrase catalytic" evidence="10">
    <location>
        <begin position="43"/>
        <end position="138"/>
    </location>
</feature>
<dbReference type="SUPFAM" id="SSF53098">
    <property type="entry name" value="Ribonuclease H-like"/>
    <property type="match status" value="1"/>
</dbReference>
<sequence>MSNKGVVVDLKIDQISERNPFCEGCIYGKQHRLSFPKSAARRTSIADNLMKFYAEVEADGHKIKRLRSDGGLEFCNESVRRFLLNKGIKHEVSTSRAPEQNGFIERQNRTIIESAKAMLHERQLPLHCGQKQRTQQCI</sequence>
<dbReference type="PANTHER" id="PTHR42648:SF11">
    <property type="entry name" value="TRANSPOSON TY4-P GAG-POL POLYPROTEIN"/>
    <property type="match status" value="1"/>
</dbReference>
<keyword evidence="9" id="KW-0233">DNA recombination</keyword>
<keyword evidence="2" id="KW-0479">Metal-binding</keyword>
<name>A0A0J7K7P9_LASNI</name>
<dbReference type="InterPro" id="IPR036397">
    <property type="entry name" value="RNaseH_sf"/>
</dbReference>
<dbReference type="GO" id="GO:0003676">
    <property type="term" value="F:nucleic acid binding"/>
    <property type="evidence" value="ECO:0007669"/>
    <property type="project" value="InterPro"/>
</dbReference>
<keyword evidence="8" id="KW-0239">DNA-directed DNA polymerase</keyword>